<feature type="domain" description="CortBP2/NAV1-like AAA+ ATPase lid" evidence="18">
    <location>
        <begin position="1228"/>
        <end position="1303"/>
    </location>
</feature>
<evidence type="ECO:0000256" key="5">
    <source>
        <dbReference type="ARBA" id="ARBA00022490"/>
    </source>
</evidence>
<evidence type="ECO:0000256" key="3">
    <source>
        <dbReference type="ARBA" id="ARBA00017042"/>
    </source>
</evidence>
<dbReference type="OrthoDB" id="6021133at2759"/>
<comment type="subcellular location">
    <subcellularLocation>
        <location evidence="2">Cell projection</location>
        <location evidence="2">Dendritic spine</location>
    </subcellularLocation>
    <subcellularLocation>
        <location evidence="1">Cytoplasm</location>
        <location evidence="1">Cell cortex</location>
    </subcellularLocation>
</comment>
<evidence type="ECO:0000313" key="19">
    <source>
        <dbReference type="EMBL" id="OWF43588.1"/>
    </source>
</evidence>
<dbReference type="Pfam" id="PF12796">
    <property type="entry name" value="Ank_2"/>
    <property type="match status" value="1"/>
</dbReference>
<keyword evidence="10" id="KW-0966">Cell projection</keyword>
<keyword evidence="9 14" id="KW-0175">Coiled coil</keyword>
<evidence type="ECO:0000259" key="16">
    <source>
        <dbReference type="Pfam" id="PF07728"/>
    </source>
</evidence>
<keyword evidence="20" id="KW-1185">Reference proteome</keyword>
<feature type="compositionally biased region" description="Polar residues" evidence="15">
    <location>
        <begin position="1387"/>
        <end position="1398"/>
    </location>
</feature>
<dbReference type="InterPro" id="IPR002110">
    <property type="entry name" value="Ankyrin_rpt"/>
</dbReference>
<feature type="domain" description="Cortactin-binding protein-2 N-terminal" evidence="17">
    <location>
        <begin position="31"/>
        <end position="220"/>
    </location>
</feature>
<proteinExistence type="predicted"/>
<evidence type="ECO:0000256" key="15">
    <source>
        <dbReference type="SAM" id="MobiDB-lite"/>
    </source>
</evidence>
<dbReference type="PANTHER" id="PTHR23166:SF5">
    <property type="entry name" value="CTTNBP2 N-TERMINAL-LIKE PROTEIN"/>
    <property type="match status" value="1"/>
</dbReference>
<gene>
    <name evidence="19" type="ORF">KP79_PYT11233</name>
</gene>
<dbReference type="InterPro" id="IPR011704">
    <property type="entry name" value="ATPase_dyneun-rel_AAA"/>
</dbReference>
<feature type="region of interest" description="Disordered" evidence="15">
    <location>
        <begin position="1561"/>
        <end position="1605"/>
    </location>
</feature>
<dbReference type="InterPro" id="IPR019131">
    <property type="entry name" value="Cortactin-binding_p2_N"/>
</dbReference>
<feature type="repeat" description="ANK" evidence="13">
    <location>
        <begin position="682"/>
        <end position="714"/>
    </location>
</feature>
<dbReference type="InterPro" id="IPR036770">
    <property type="entry name" value="Ankyrin_rpt-contain_sf"/>
</dbReference>
<comment type="function">
    <text evidence="11">Regulates the dendritic spine distribution of CTTN/cortactin in hippocampal neurons, and thus controls dendritic spinogenesis and dendritic spine maintenance. Associates with the striatin-interacting phosphatase and kinase (STRIPAK) core complex to regulate dendritic spine distribution of the STRIPAK complex in hippocampal neurons.</text>
</comment>
<feature type="domain" description="ATPase dynein-related AAA" evidence="16">
    <location>
        <begin position="1052"/>
        <end position="1192"/>
    </location>
</feature>
<evidence type="ECO:0000256" key="12">
    <source>
        <dbReference type="ARBA" id="ARBA00044767"/>
    </source>
</evidence>
<dbReference type="GO" id="GO:0016887">
    <property type="term" value="F:ATP hydrolysis activity"/>
    <property type="evidence" value="ECO:0007669"/>
    <property type="project" value="InterPro"/>
</dbReference>
<dbReference type="GO" id="GO:0005938">
    <property type="term" value="C:cell cortex"/>
    <property type="evidence" value="ECO:0007669"/>
    <property type="project" value="UniProtKB-SubCell"/>
</dbReference>
<evidence type="ECO:0000256" key="4">
    <source>
        <dbReference type="ARBA" id="ARBA00022481"/>
    </source>
</evidence>
<evidence type="ECO:0000259" key="17">
    <source>
        <dbReference type="Pfam" id="PF09727"/>
    </source>
</evidence>
<feature type="region of interest" description="Disordered" evidence="15">
    <location>
        <begin position="1451"/>
        <end position="1539"/>
    </location>
</feature>
<dbReference type="EMBL" id="NEDP02005055">
    <property type="protein sequence ID" value="OWF43588.1"/>
    <property type="molecule type" value="Genomic_DNA"/>
</dbReference>
<evidence type="ECO:0000259" key="18">
    <source>
        <dbReference type="Pfam" id="PF25408"/>
    </source>
</evidence>
<evidence type="ECO:0000256" key="2">
    <source>
        <dbReference type="ARBA" id="ARBA00004552"/>
    </source>
</evidence>
<feature type="repeat" description="ANK" evidence="13">
    <location>
        <begin position="715"/>
        <end position="747"/>
    </location>
</feature>
<keyword evidence="8" id="KW-0770">Synapse</keyword>
<feature type="repeat" description="ANK" evidence="13">
    <location>
        <begin position="748"/>
        <end position="780"/>
    </location>
</feature>
<dbReference type="PROSITE" id="PS50088">
    <property type="entry name" value="ANK_REPEAT"/>
    <property type="match status" value="3"/>
</dbReference>
<evidence type="ECO:0000256" key="7">
    <source>
        <dbReference type="ARBA" id="ARBA00022737"/>
    </source>
</evidence>
<evidence type="ECO:0000256" key="8">
    <source>
        <dbReference type="ARBA" id="ARBA00023018"/>
    </source>
</evidence>
<keyword evidence="6" id="KW-0597">Phosphoprotein</keyword>
<dbReference type="Proteomes" id="UP000242188">
    <property type="component" value="Unassembled WGS sequence"/>
</dbReference>
<dbReference type="GO" id="GO:0005524">
    <property type="term" value="F:ATP binding"/>
    <property type="evidence" value="ECO:0007669"/>
    <property type="project" value="InterPro"/>
</dbReference>
<dbReference type="InterPro" id="IPR027417">
    <property type="entry name" value="P-loop_NTPase"/>
</dbReference>
<evidence type="ECO:0000313" key="20">
    <source>
        <dbReference type="Proteomes" id="UP000242188"/>
    </source>
</evidence>
<keyword evidence="4" id="KW-0488">Methylation</keyword>
<dbReference type="Pfam" id="PF09727">
    <property type="entry name" value="CortBP2"/>
    <property type="match status" value="1"/>
</dbReference>
<comment type="subunit">
    <text evidence="12">Interacts with CTTN/cortactin SH3 domain. Interacts with STRN, STRN4/zinedin and MOB4/phocein; this interactions mediate the association with the STRIPAK core complex and may regulate dendritic spine distribution of the STRIPAK complex in hippocampal neurons. Activation of glutamate receptors weakens the interaction with STRN and STRN4.</text>
</comment>
<name>A0A210Q4C0_MIZYE</name>
<evidence type="ECO:0000256" key="9">
    <source>
        <dbReference type="ARBA" id="ARBA00023054"/>
    </source>
</evidence>
<dbReference type="SMART" id="SM00248">
    <property type="entry name" value="ANK"/>
    <property type="match status" value="5"/>
</dbReference>
<feature type="coiled-coil region" evidence="14">
    <location>
        <begin position="102"/>
        <end position="203"/>
    </location>
</feature>
<feature type="region of interest" description="Disordered" evidence="15">
    <location>
        <begin position="1357"/>
        <end position="1435"/>
    </location>
</feature>
<dbReference type="Pfam" id="PF25408">
    <property type="entry name" value="AAA_lid_NAV1"/>
    <property type="match status" value="1"/>
</dbReference>
<keyword evidence="5" id="KW-0963">Cytoplasm</keyword>
<evidence type="ECO:0000256" key="6">
    <source>
        <dbReference type="ARBA" id="ARBA00022553"/>
    </source>
</evidence>
<dbReference type="InterPro" id="IPR050719">
    <property type="entry name" value="Cortactin-Actin_Reg"/>
</dbReference>
<dbReference type="CDD" id="cd00009">
    <property type="entry name" value="AAA"/>
    <property type="match status" value="1"/>
</dbReference>
<dbReference type="PANTHER" id="PTHR23166">
    <property type="entry name" value="FILAMIN/GPBP-INTERACTING PROTEIN"/>
    <property type="match status" value="1"/>
</dbReference>
<dbReference type="InterPro" id="IPR057568">
    <property type="entry name" value="CortBP2_NAV1-like_AAA_lid"/>
</dbReference>
<evidence type="ECO:0000256" key="13">
    <source>
        <dbReference type="PROSITE-ProRule" id="PRU00023"/>
    </source>
</evidence>
<feature type="region of interest" description="Disordered" evidence="15">
    <location>
        <begin position="399"/>
        <end position="418"/>
    </location>
</feature>
<dbReference type="GO" id="GO:0043197">
    <property type="term" value="C:dendritic spine"/>
    <property type="evidence" value="ECO:0007669"/>
    <property type="project" value="UniProtKB-SubCell"/>
</dbReference>
<feature type="compositionally biased region" description="Polar residues" evidence="15">
    <location>
        <begin position="1456"/>
        <end position="1477"/>
    </location>
</feature>
<dbReference type="SUPFAM" id="SSF52540">
    <property type="entry name" value="P-loop containing nucleoside triphosphate hydrolases"/>
    <property type="match status" value="1"/>
</dbReference>
<evidence type="ECO:0000256" key="11">
    <source>
        <dbReference type="ARBA" id="ARBA00044742"/>
    </source>
</evidence>
<feature type="compositionally biased region" description="Low complexity" evidence="15">
    <location>
        <begin position="1514"/>
        <end position="1528"/>
    </location>
</feature>
<feature type="coiled-coil region" evidence="14">
    <location>
        <begin position="264"/>
        <end position="312"/>
    </location>
</feature>
<dbReference type="Gene3D" id="1.25.40.20">
    <property type="entry name" value="Ankyrin repeat-containing domain"/>
    <property type="match status" value="1"/>
</dbReference>
<feature type="compositionally biased region" description="Low complexity" evidence="15">
    <location>
        <begin position="1484"/>
        <end position="1496"/>
    </location>
</feature>
<dbReference type="Pfam" id="PF07728">
    <property type="entry name" value="AAA_5"/>
    <property type="match status" value="1"/>
</dbReference>
<evidence type="ECO:0000256" key="14">
    <source>
        <dbReference type="SAM" id="Coils"/>
    </source>
</evidence>
<comment type="caution">
    <text evidence="19">The sequence shown here is derived from an EMBL/GenBank/DDBJ whole genome shotgun (WGS) entry which is preliminary data.</text>
</comment>
<dbReference type="SUPFAM" id="SSF48403">
    <property type="entry name" value="Ankyrin repeat"/>
    <property type="match status" value="1"/>
</dbReference>
<feature type="region of interest" description="Disordered" evidence="15">
    <location>
        <begin position="541"/>
        <end position="564"/>
    </location>
</feature>
<protein>
    <recommendedName>
        <fullName evidence="3">Cortactin-binding protein 2</fullName>
    </recommendedName>
</protein>
<keyword evidence="13" id="KW-0040">ANK repeat</keyword>
<dbReference type="Gene3D" id="3.40.50.300">
    <property type="entry name" value="P-loop containing nucleotide triphosphate hydrolases"/>
    <property type="match status" value="1"/>
</dbReference>
<reference evidence="19 20" key="1">
    <citation type="journal article" date="2017" name="Nat. Ecol. Evol.">
        <title>Scallop genome provides insights into evolution of bilaterian karyotype and development.</title>
        <authorList>
            <person name="Wang S."/>
            <person name="Zhang J."/>
            <person name="Jiao W."/>
            <person name="Li J."/>
            <person name="Xun X."/>
            <person name="Sun Y."/>
            <person name="Guo X."/>
            <person name="Huan P."/>
            <person name="Dong B."/>
            <person name="Zhang L."/>
            <person name="Hu X."/>
            <person name="Sun X."/>
            <person name="Wang J."/>
            <person name="Zhao C."/>
            <person name="Wang Y."/>
            <person name="Wang D."/>
            <person name="Huang X."/>
            <person name="Wang R."/>
            <person name="Lv J."/>
            <person name="Li Y."/>
            <person name="Zhang Z."/>
            <person name="Liu B."/>
            <person name="Lu W."/>
            <person name="Hui Y."/>
            <person name="Liang J."/>
            <person name="Zhou Z."/>
            <person name="Hou R."/>
            <person name="Li X."/>
            <person name="Liu Y."/>
            <person name="Li H."/>
            <person name="Ning X."/>
            <person name="Lin Y."/>
            <person name="Zhao L."/>
            <person name="Xing Q."/>
            <person name="Dou J."/>
            <person name="Li Y."/>
            <person name="Mao J."/>
            <person name="Guo H."/>
            <person name="Dou H."/>
            <person name="Li T."/>
            <person name="Mu C."/>
            <person name="Jiang W."/>
            <person name="Fu Q."/>
            <person name="Fu X."/>
            <person name="Miao Y."/>
            <person name="Liu J."/>
            <person name="Yu Q."/>
            <person name="Li R."/>
            <person name="Liao H."/>
            <person name="Li X."/>
            <person name="Kong Y."/>
            <person name="Jiang Z."/>
            <person name="Chourrout D."/>
            <person name="Li R."/>
            <person name="Bao Z."/>
        </authorList>
    </citation>
    <scope>NUCLEOTIDE SEQUENCE [LARGE SCALE GENOMIC DNA]</scope>
    <source>
        <strain evidence="19 20">PY_sf001</strain>
    </source>
</reference>
<sequence>MAARNVKQAAGLYDPAEKLQSNTLKRHPKMDLNKADLLRLLSYLEGELQARDVVIATLKAEKAKQLLYQAKYGRFGLGDPFQALQRDSDNMKDNTFDESAIKSMYDNQLAQLENLIATQRKAQIKMREQLATAEKRYHKVCSELEDEKRKHAQDTAQGDDVTYMLEKERERLRQEIDYEKGQNKKLEKDLKKTLASLEEERANSVKHKQVAVMLIKEQKKLIERLVIDRQKCNQYDQLLKDEKNKTITMAEGLVQESKKSLKMEASMEKQLSDFDLEREQLKNRLGKSDIKNKELQSQVDILQMQVDALQKQLMSAATAAKDSLQNIEVKAMPSPARAGTERLAGATVTVVSPMLGKPVPKSSKPLVVDGGVRISEDRPYSPAGIGENAVLKTVRYGVNSPARSPERGSLGGGESSEMRVGPVGAVSIDKSENYRGVGTRIGIAPGTSAVISSGGKMLTVNVASQNANYPNIGAANTSPRKMVPLGRGTPPPLPPNKPVLNSPVPGKPAPPPKVGVSVCKDTPIDSSNRTTPKAVHIPVSVVHGSGGAGRQSAGTDSSSPMRKPAQLTPEALDVVTTHDVTPPLTSSSSGHAPVNSQLPATALEFLGPEMADLQQLLSSIMTDSDHPHHLAPSPSPALPNCPSNPADIVFSPIHKRAHEGDQDALRQLILDREADVNLPLKDGTTPLLCSAESGHQECVSLLLDQGANPNTSRDNKYSPLHAAAAQGHRMCVQVLLERGAIPNLTDHQGWTPLHLAATQGHTDCCKILLDYGAQLTVYSNTSWTPLHCVVHPGHVDCLHALLTYDPRSPHRDPPGSPSTVSQSDGTVQRAINMADKDGWTVVFVAAIRPLPDCLAVIMNMCDVNVQRKDRWGRTIMDVASVACKEFIQQRSGKDLLLTVTLEIQYPNLSEDFTTLHLPSQKFVIGSLSLEAGLSWAGLETRLQHTLTNYFSQIDTGLRTKRTSRLDPEIAMDNVQYSLGLDLECINMFSIGGHKWELGSHSNTLPHSIVRESNQREITIILANSVECVAWDVLFPVSVIHNYIRLLEHYKSVVFYGPEKTGKTYLAHRLAHLIARKEKESGKVPQIHSIVLHESFCHRDLVNLLQSTGCMVREGMEADDRAPILILDDLEKVDVAVLFGKLLGAIEHRGQFHTFTVEGDDQARFYFLDSFYIIASMNKSRSTGLDLNIQQRFRWVHFRIDIEPIRNLLARHLLRNLIHIGDGQLPVMDNMMFRAVEWIVCVWQRLNDGVAKLGLPDVMFGPYQFIMCPLHSQDPNTIYNWLSGLWNNLIAPTVKVAVVKGTGKDTSSDGQQKVANTALYVLMQKAVVPGCPLSGPGKEQYLSMFAGSNELDIPMKQEKMKASNSPHHRRSLDSSKGMFNRIKHRNSYDTASRDQSQVQPHPKRRSLSELSNRSQEDYDTTDARAEEGSNSSLAKVPKLEIRSPVLSIPFPAPGSAPVQTSDRSQTAPVFTSNNSGLTSERGVRSFSMSSQSSSLSSGKKFTSHLPIATRKSRSSENLSSTYGSGSSHSRMTPHLRSPSPFSFSLTTPTSALNSFKFLEVKSRAEVTQTKRGSRRSLDSSLAQPRKIPEPSKTHLASGFHHQESHC</sequence>
<organism evidence="19 20">
    <name type="scientific">Mizuhopecten yessoensis</name>
    <name type="common">Japanese scallop</name>
    <name type="synonym">Patinopecten yessoensis</name>
    <dbReference type="NCBI Taxonomy" id="6573"/>
    <lineage>
        <taxon>Eukaryota</taxon>
        <taxon>Metazoa</taxon>
        <taxon>Spiralia</taxon>
        <taxon>Lophotrochozoa</taxon>
        <taxon>Mollusca</taxon>
        <taxon>Bivalvia</taxon>
        <taxon>Autobranchia</taxon>
        <taxon>Pteriomorphia</taxon>
        <taxon>Pectinida</taxon>
        <taxon>Pectinoidea</taxon>
        <taxon>Pectinidae</taxon>
        <taxon>Mizuhopecten</taxon>
    </lineage>
</organism>
<keyword evidence="7" id="KW-0677">Repeat</keyword>
<evidence type="ECO:0000256" key="1">
    <source>
        <dbReference type="ARBA" id="ARBA00004544"/>
    </source>
</evidence>
<accession>A0A210Q4C0</accession>
<evidence type="ECO:0000256" key="10">
    <source>
        <dbReference type="ARBA" id="ARBA00023273"/>
    </source>
</evidence>
<dbReference type="PROSITE" id="PS50297">
    <property type="entry name" value="ANK_REP_REGION"/>
    <property type="match status" value="3"/>
</dbReference>
<dbReference type="Pfam" id="PF00023">
    <property type="entry name" value="Ank"/>
    <property type="match status" value="2"/>
</dbReference>